<dbReference type="SUPFAM" id="SSF51730">
    <property type="entry name" value="FAD-linked oxidoreductase"/>
    <property type="match status" value="1"/>
</dbReference>
<dbReference type="GO" id="GO:0004657">
    <property type="term" value="F:proline dehydrogenase activity"/>
    <property type="evidence" value="ECO:0007669"/>
    <property type="project" value="UniProtKB-EC"/>
</dbReference>
<dbReference type="InterPro" id="IPR029041">
    <property type="entry name" value="FAD-linked_oxidoreductase-like"/>
</dbReference>
<keyword evidence="4 5" id="KW-0642">Proline metabolism</keyword>
<proteinExistence type="evidence at transcript level"/>
<accession>A0A6H1XR34</accession>
<keyword evidence="3 5" id="KW-0560">Oxidoreductase</keyword>
<comment type="catalytic activity">
    <reaction evidence="5">
        <text>L-proline + a quinone = (S)-1-pyrroline-5-carboxylate + a quinol + H(+)</text>
        <dbReference type="Rhea" id="RHEA:23784"/>
        <dbReference type="ChEBI" id="CHEBI:15378"/>
        <dbReference type="ChEBI" id="CHEBI:17388"/>
        <dbReference type="ChEBI" id="CHEBI:24646"/>
        <dbReference type="ChEBI" id="CHEBI:60039"/>
        <dbReference type="ChEBI" id="CHEBI:132124"/>
        <dbReference type="EC" id="1.5.5.2"/>
    </reaction>
</comment>
<evidence type="ECO:0000256" key="3">
    <source>
        <dbReference type="ARBA" id="ARBA00023002"/>
    </source>
</evidence>
<evidence type="ECO:0000256" key="1">
    <source>
        <dbReference type="ARBA" id="ARBA00004739"/>
    </source>
</evidence>
<dbReference type="GO" id="GO:0005739">
    <property type="term" value="C:mitochondrion"/>
    <property type="evidence" value="ECO:0007669"/>
    <property type="project" value="TreeGrafter"/>
</dbReference>
<evidence type="ECO:0000256" key="2">
    <source>
        <dbReference type="ARBA" id="ARBA00005869"/>
    </source>
</evidence>
<dbReference type="Pfam" id="PF01619">
    <property type="entry name" value="Pro_dh"/>
    <property type="match status" value="1"/>
</dbReference>
<sequence>MAFLRTVIRCSVYKKYGLLLDHHGKLNVCTSTLKSTAAASTNIVDTTPPKTVQQPPRDPLDITFEDAKAAFKSKTNLELIRAYVVYTLCSFDYLVQNNMKLMKLARNVLGEKLFIMLMKATFYGHFVAGEDEYKIRPKLERLRSFGVKPILDYSVEEDLSQEEAEKREVESSVPEAGEPEVEGSLKQYHVDKTFADRRYKVQSARTYFYLNEATCERNMETFIKCLEAIAGATYGTGITAIKLTALGRPQLLLQLSEVIMRARQYMTEIVGGEGNVLSHHLKHEDLESKFDKIKDKESLRKFLKQVTYDKQGVLHLFPWSGIIDDNQELSMTFRVPDLKTGRMTRLISQLSTKEEEMFRNMIRRVNTIVKAAQEMDVRIMVDAEQTYFQPAITRITLEFMRKYNKEKAIVFNTYQCYLRNALTEVTTDLEQAKRQNFFFGAKLVRGAYLEQERARAAAMGYPDPTNPNFEATTEMYHSTLTECLKRIKAFKEKGEDKKIAIMVASHNENTVRFAIEKMKEFGIEPGDKVICFGQLLAMCDYITFPLGQSGYSAYKYIPYGPVNEVLPYLSRRAQENKGVLKKIKKEKRLLSKEILRRLATGQIWYTPKGNYVPV</sequence>
<protein>
    <recommendedName>
        <fullName evidence="5">Proline dehydrogenase</fullName>
        <ecNumber evidence="5">1.5.5.2</ecNumber>
    </recommendedName>
</protein>
<evidence type="ECO:0000256" key="5">
    <source>
        <dbReference type="RuleBase" id="RU364054"/>
    </source>
</evidence>
<dbReference type="Gene3D" id="3.20.20.220">
    <property type="match status" value="2"/>
</dbReference>
<dbReference type="AlphaFoldDB" id="A0A6H1XR34"/>
<evidence type="ECO:0000259" key="6">
    <source>
        <dbReference type="Pfam" id="PF01619"/>
    </source>
</evidence>
<dbReference type="FunFam" id="3.20.20.220:FF:000029">
    <property type="entry name" value="Proline dehydrogenase"/>
    <property type="match status" value="1"/>
</dbReference>
<dbReference type="InterPro" id="IPR015659">
    <property type="entry name" value="Proline_oxidase"/>
</dbReference>
<comment type="cofactor">
    <cofactor evidence="5">
        <name>FAD</name>
        <dbReference type="ChEBI" id="CHEBI:57692"/>
    </cofactor>
</comment>
<name>A0A6H1XR34_MONAT</name>
<dbReference type="PANTHER" id="PTHR13914">
    <property type="entry name" value="PROLINE OXIDASE"/>
    <property type="match status" value="1"/>
</dbReference>
<comment type="similarity">
    <text evidence="2 5">Belongs to the proline oxidase family.</text>
</comment>
<comment type="pathway">
    <text evidence="1">Amino-acid degradation; L-proline degradation into L-glutamate; L-glutamate from L-proline: step 1/2.</text>
</comment>
<dbReference type="GO" id="GO:0071949">
    <property type="term" value="F:FAD binding"/>
    <property type="evidence" value="ECO:0007669"/>
    <property type="project" value="TreeGrafter"/>
</dbReference>
<dbReference type="EC" id="1.5.5.2" evidence="5"/>
<dbReference type="EMBL" id="MK531808">
    <property type="protein sequence ID" value="QJA18304.1"/>
    <property type="molecule type" value="mRNA"/>
</dbReference>
<organism evidence="7">
    <name type="scientific">Monochamus alternatus</name>
    <name type="common">Japanese pine sawyer beetle</name>
    <dbReference type="NCBI Taxonomy" id="192382"/>
    <lineage>
        <taxon>Eukaryota</taxon>
        <taxon>Metazoa</taxon>
        <taxon>Ecdysozoa</taxon>
        <taxon>Arthropoda</taxon>
        <taxon>Hexapoda</taxon>
        <taxon>Insecta</taxon>
        <taxon>Pterygota</taxon>
        <taxon>Neoptera</taxon>
        <taxon>Endopterygota</taxon>
        <taxon>Coleoptera</taxon>
        <taxon>Polyphaga</taxon>
        <taxon>Cucujiformia</taxon>
        <taxon>Chrysomeloidea</taxon>
        <taxon>Cerambycidae</taxon>
        <taxon>Lamiinae</taxon>
        <taxon>Monochamini</taxon>
        <taxon>Monochamus</taxon>
    </lineage>
</organism>
<gene>
    <name evidence="7" type="primary">PDH</name>
</gene>
<dbReference type="GO" id="GO:0010133">
    <property type="term" value="P:L-proline catabolic process to L-glutamate"/>
    <property type="evidence" value="ECO:0007669"/>
    <property type="project" value="TreeGrafter"/>
</dbReference>
<feature type="domain" description="Proline dehydrogenase" evidence="6">
    <location>
        <begin position="255"/>
        <end position="583"/>
    </location>
</feature>
<dbReference type="InterPro" id="IPR002872">
    <property type="entry name" value="Proline_DH_dom"/>
</dbReference>
<comment type="function">
    <text evidence="5">Converts proline to delta-1-pyrroline-5-carboxylate.</text>
</comment>
<keyword evidence="5" id="KW-0285">Flavoprotein</keyword>
<dbReference type="PANTHER" id="PTHR13914:SF0">
    <property type="entry name" value="PROLINE DEHYDROGENASE 1, MITOCHONDRIAL"/>
    <property type="match status" value="1"/>
</dbReference>
<evidence type="ECO:0000256" key="4">
    <source>
        <dbReference type="ARBA" id="ARBA00023062"/>
    </source>
</evidence>
<evidence type="ECO:0000313" key="7">
    <source>
        <dbReference type="EMBL" id="QJA18304.1"/>
    </source>
</evidence>
<keyword evidence="5" id="KW-0274">FAD</keyword>
<reference evidence="7" key="1">
    <citation type="submission" date="2019-02" db="EMBL/GenBank/DDBJ databases">
        <authorList>
            <person name="Zhang B."/>
            <person name="Zhao L."/>
            <person name="Sun J."/>
        </authorList>
    </citation>
    <scope>NUCLEOTIDE SEQUENCE</scope>
</reference>